<dbReference type="Gene3D" id="3.40.50.720">
    <property type="entry name" value="NAD(P)-binding Rossmann-like Domain"/>
    <property type="match status" value="1"/>
</dbReference>
<dbReference type="EMBL" id="CP000510">
    <property type="protein sequence ID" value="ABM05309.1"/>
    <property type="molecule type" value="Genomic_DNA"/>
</dbReference>
<reference evidence="1 2" key="1">
    <citation type="submission" date="2007-01" db="EMBL/GenBank/DDBJ databases">
        <title>Complete sequence of Psychromonas ingrahamii 37.</title>
        <authorList>
            <consortium name="US DOE Joint Genome Institute"/>
            <person name="Copeland A."/>
            <person name="Lucas S."/>
            <person name="Lapidus A."/>
            <person name="Barry K."/>
            <person name="Detter J.C."/>
            <person name="Glavina del Rio T."/>
            <person name="Hammon N."/>
            <person name="Israni S."/>
            <person name="Dalin E."/>
            <person name="Tice H."/>
            <person name="Pitluck S."/>
            <person name="Thompson L.S."/>
            <person name="Brettin T."/>
            <person name="Bruce D."/>
            <person name="Han C."/>
            <person name="Tapia R."/>
            <person name="Schmutz J."/>
            <person name="Larimer F."/>
            <person name="Land M."/>
            <person name="Hauser L."/>
            <person name="Kyrpides N."/>
            <person name="Ivanova N."/>
            <person name="Staley J."/>
            <person name="Richardson P."/>
        </authorList>
    </citation>
    <scope>NUCLEOTIDE SEQUENCE [LARGE SCALE GENOMIC DNA]</scope>
    <source>
        <strain evidence="1 2">37</strain>
    </source>
</reference>
<dbReference type="KEGG" id="pin:Ping_3626"/>
<dbReference type="SUPFAM" id="SSF51735">
    <property type="entry name" value="NAD(P)-binding Rossmann-fold domains"/>
    <property type="match status" value="1"/>
</dbReference>
<sequence>MQKSISILGSGWLGLPLAEQLRPDFDSVNISTRRNDKVALLLSARLQPFIIDIDNITDNIQPFLQSNTLIINITSKNVEGFKNLIKEIEMSPVKEILLVSSTSVYPSENRLCQESEPLDMSSHPLLIIEELFNQNKHFKTTIVRFSGLIGGKRHPGRFFASGKAIQFADAGVNMIHITDCLAIIGIIIKRHIFPELLNACADTHPSKAQFYTLNALALGFNKPNLSDKNTPSNKIVSNEKLKKCLNYQFIYGDLMQLDPIRDYDLTV</sequence>
<keyword evidence="2" id="KW-1185">Reference proteome</keyword>
<dbReference type="eggNOG" id="COG0451">
    <property type="taxonomic scope" value="Bacteria"/>
</dbReference>
<gene>
    <name evidence="1" type="ordered locus">Ping_3626</name>
</gene>
<proteinExistence type="predicted"/>
<organism evidence="1 2">
    <name type="scientific">Psychromonas ingrahamii (strain DSM 17664 / CCUG 51855 / 37)</name>
    <dbReference type="NCBI Taxonomy" id="357804"/>
    <lineage>
        <taxon>Bacteria</taxon>
        <taxon>Pseudomonadati</taxon>
        <taxon>Pseudomonadota</taxon>
        <taxon>Gammaproteobacteria</taxon>
        <taxon>Alteromonadales</taxon>
        <taxon>Psychromonadaceae</taxon>
        <taxon>Psychromonas</taxon>
    </lineage>
</organism>
<dbReference type="InterPro" id="IPR036291">
    <property type="entry name" value="NAD(P)-bd_dom_sf"/>
</dbReference>
<dbReference type="STRING" id="357804.Ping_3626"/>
<name>A1T0P4_PSYIN</name>
<dbReference type="RefSeq" id="WP_011771857.1">
    <property type="nucleotide sequence ID" value="NC_008709.1"/>
</dbReference>
<accession>A1T0P4</accession>
<dbReference type="OrthoDB" id="751203at2"/>
<evidence type="ECO:0000313" key="1">
    <source>
        <dbReference type="EMBL" id="ABM05309.1"/>
    </source>
</evidence>
<dbReference type="HOGENOM" id="CLU_007383_11_1_6"/>
<protein>
    <submittedName>
        <fullName evidence="1">dTDP-glucose 4,6-dehydratase</fullName>
    </submittedName>
</protein>
<dbReference type="AlphaFoldDB" id="A1T0P4"/>
<dbReference type="Proteomes" id="UP000000639">
    <property type="component" value="Chromosome"/>
</dbReference>
<evidence type="ECO:0000313" key="2">
    <source>
        <dbReference type="Proteomes" id="UP000000639"/>
    </source>
</evidence>